<dbReference type="GO" id="GO:0009446">
    <property type="term" value="P:putrescine biosynthetic process"/>
    <property type="evidence" value="ECO:0007669"/>
    <property type="project" value="InterPro"/>
</dbReference>
<dbReference type="GO" id="GO:0047632">
    <property type="term" value="F:agmatine deiminase activity"/>
    <property type="evidence" value="ECO:0007669"/>
    <property type="project" value="TreeGrafter"/>
</dbReference>
<reference evidence="5" key="2">
    <citation type="submission" date="2020-09" db="EMBL/GenBank/DDBJ databases">
        <authorList>
            <person name="Sun Q."/>
            <person name="Zhou Y."/>
        </authorList>
    </citation>
    <scope>NUCLEOTIDE SEQUENCE</scope>
    <source>
        <strain evidence="5">CGMCC 1.12924</strain>
    </source>
</reference>
<feature type="signal peptide" evidence="3">
    <location>
        <begin position="1"/>
        <end position="19"/>
    </location>
</feature>
<dbReference type="InterPro" id="IPR026444">
    <property type="entry name" value="Secre_tail"/>
</dbReference>
<dbReference type="NCBIfam" id="TIGR04183">
    <property type="entry name" value="Por_Secre_tail"/>
    <property type="match status" value="1"/>
</dbReference>
<proteinExistence type="predicted"/>
<evidence type="ECO:0000256" key="1">
    <source>
        <dbReference type="ARBA" id="ARBA00022729"/>
    </source>
</evidence>
<dbReference type="Pfam" id="PF04371">
    <property type="entry name" value="PAD_porph"/>
    <property type="match status" value="1"/>
</dbReference>
<keyword evidence="2" id="KW-0378">Hydrolase</keyword>
<dbReference type="GO" id="GO:0004668">
    <property type="term" value="F:protein-arginine deiminase activity"/>
    <property type="evidence" value="ECO:0007669"/>
    <property type="project" value="InterPro"/>
</dbReference>
<dbReference type="InterPro" id="IPR007466">
    <property type="entry name" value="Peptidyl-Arg-deiminase_porph"/>
</dbReference>
<sequence length="578" mass="64252">MNKLLLPLFLVLFATTAISQNNQVLPKGFTESEKDLITEFQFKSTNITPPPEFPVRTMAEWEEIEYLVIRWTPSFQNILRQIVAAAVEECKVLITTENSGAVTSYLTSNGVDMTNVEFLDAPSNSIWIRDYAGNTVYTNDVGERALVDWIYNRPRPLDDQMPTFHANYTNSPIYITNSGSNDLVNTGGNFMSDGMGNAFASKLVLEENEAGNPYGVTPKSEADIDNIMLEYQGISNYIKMDQVPYDPIDHIDMHMKLLDEETILVSKYPPGVADGPQIEANIDYVTSTFQTPFGTDYKIEWIDAPPSTGGNHPDSGGLYRTYTNSVFVNGTVIVPTYRPEVDTEALALYEELLPGYNIVGIDVDNSGENLISLNGAIHCISHAIGVSDPLWIVHQPIEEVNTTMDIPVDAMIKHNSGINSAKVFWRESGTQNYQETVMSFEGDDVWVTDLTVASNATSIEYYIWAEANSGKTMTRPIVAPEGYWTFDITSLSSGDWAQQHIAGPYPNPASEEVSFNLNNISGEITITIHNVLGQKLYENTIENGNGKITMNLNPQWKGALFVTFSGEFGKVHKKVLKF</sequence>
<accession>A0A8J2VD28</accession>
<dbReference type="Gene3D" id="3.75.10.10">
    <property type="entry name" value="L-arginine/glycine Amidinotransferase, Chain A"/>
    <property type="match status" value="1"/>
</dbReference>
<gene>
    <name evidence="5" type="ORF">GCM10011312_23670</name>
</gene>
<dbReference type="Pfam" id="PF18962">
    <property type="entry name" value="Por_Secre_tail"/>
    <property type="match status" value="1"/>
</dbReference>
<dbReference type="Proteomes" id="UP000652231">
    <property type="component" value="Unassembled WGS sequence"/>
</dbReference>
<dbReference type="EMBL" id="BMGK01000011">
    <property type="protein sequence ID" value="GGD99463.1"/>
    <property type="molecule type" value="Genomic_DNA"/>
</dbReference>
<evidence type="ECO:0000313" key="6">
    <source>
        <dbReference type="Proteomes" id="UP000652231"/>
    </source>
</evidence>
<dbReference type="SUPFAM" id="SSF55909">
    <property type="entry name" value="Pentein"/>
    <property type="match status" value="1"/>
</dbReference>
<feature type="chain" id="PRO_5035195850" evidence="3">
    <location>
        <begin position="20"/>
        <end position="578"/>
    </location>
</feature>
<reference evidence="5" key="1">
    <citation type="journal article" date="2014" name="Int. J. Syst. Evol. Microbiol.">
        <title>Complete genome sequence of Corynebacterium casei LMG S-19264T (=DSM 44701T), isolated from a smear-ripened cheese.</title>
        <authorList>
            <consortium name="US DOE Joint Genome Institute (JGI-PGF)"/>
            <person name="Walter F."/>
            <person name="Albersmeier A."/>
            <person name="Kalinowski J."/>
            <person name="Ruckert C."/>
        </authorList>
    </citation>
    <scope>NUCLEOTIDE SEQUENCE</scope>
    <source>
        <strain evidence="5">CGMCC 1.12924</strain>
    </source>
</reference>
<evidence type="ECO:0000256" key="2">
    <source>
        <dbReference type="ARBA" id="ARBA00022801"/>
    </source>
</evidence>
<dbReference type="AlphaFoldDB" id="A0A8J2VD28"/>
<evidence type="ECO:0000259" key="4">
    <source>
        <dbReference type="Pfam" id="PF18962"/>
    </source>
</evidence>
<dbReference type="RefSeq" id="WP_188442808.1">
    <property type="nucleotide sequence ID" value="NZ_BMGK01000011.1"/>
</dbReference>
<name>A0A8J2VD28_9FLAO</name>
<evidence type="ECO:0000256" key="3">
    <source>
        <dbReference type="SAM" id="SignalP"/>
    </source>
</evidence>
<dbReference type="PANTHER" id="PTHR31377">
    <property type="entry name" value="AGMATINE DEIMINASE-RELATED"/>
    <property type="match status" value="1"/>
</dbReference>
<evidence type="ECO:0000313" key="5">
    <source>
        <dbReference type="EMBL" id="GGD99463.1"/>
    </source>
</evidence>
<protein>
    <submittedName>
        <fullName evidence="5">Peptidyl-arginine deiminase</fullName>
    </submittedName>
</protein>
<keyword evidence="1 3" id="KW-0732">Signal</keyword>
<keyword evidence="6" id="KW-1185">Reference proteome</keyword>
<dbReference type="PANTHER" id="PTHR31377:SF0">
    <property type="entry name" value="AGMATINE DEIMINASE-RELATED"/>
    <property type="match status" value="1"/>
</dbReference>
<organism evidence="5 6">
    <name type="scientific">Planktosalinus lacus</name>
    <dbReference type="NCBI Taxonomy" id="1526573"/>
    <lineage>
        <taxon>Bacteria</taxon>
        <taxon>Pseudomonadati</taxon>
        <taxon>Bacteroidota</taxon>
        <taxon>Flavobacteriia</taxon>
        <taxon>Flavobacteriales</taxon>
        <taxon>Flavobacteriaceae</taxon>
        <taxon>Planktosalinus</taxon>
    </lineage>
</organism>
<feature type="domain" description="Secretion system C-terminal sorting" evidence="4">
    <location>
        <begin position="505"/>
        <end position="575"/>
    </location>
</feature>
<comment type="caution">
    <text evidence="5">The sequence shown here is derived from an EMBL/GenBank/DDBJ whole genome shotgun (WGS) entry which is preliminary data.</text>
</comment>